<evidence type="ECO:0008006" key="3">
    <source>
        <dbReference type="Google" id="ProtNLM"/>
    </source>
</evidence>
<sequence>MICSEAVSDPEVILLNALINGTAPPPPFTWIANDPDSPGAKLTVPVTLYIPGVLTVTEPSGLTVKAPGVFIGAGSGICVGITVPALTLPGVNGPVLNVKNVPWTGGGQVQTPVGPVGPVNPIGPVGPVAPVGPPAGPVGPTGPVGPVKDGACKTFFNLFCKYICFCVAVCNVVFTLSLIANRLLTVAAGDKPESVPTTY</sequence>
<proteinExistence type="predicted"/>
<evidence type="ECO:0000313" key="1">
    <source>
        <dbReference type="EMBL" id="PEA85682.1"/>
    </source>
</evidence>
<protein>
    <recommendedName>
        <fullName evidence="3">Collagen-like protein</fullName>
    </recommendedName>
</protein>
<reference evidence="1 2" key="1">
    <citation type="submission" date="2017-09" db="EMBL/GenBank/DDBJ databases">
        <title>Large-scale bioinformatics analysis of Bacillus genomes uncovers conserved roles of natural products in bacterial physiology.</title>
        <authorList>
            <consortium name="Agbiome Team Llc"/>
            <person name="Bleich R.M."/>
            <person name="Grubbs K.J."/>
            <person name="Santa Maria K.C."/>
            <person name="Allen S.E."/>
            <person name="Farag S."/>
            <person name="Shank E.A."/>
            <person name="Bowers A."/>
        </authorList>
    </citation>
    <scope>NUCLEOTIDE SEQUENCE [LARGE SCALE GENOMIC DNA]</scope>
    <source>
        <strain evidence="1 2">AFS089089</strain>
    </source>
</reference>
<dbReference type="Proteomes" id="UP000220702">
    <property type="component" value="Unassembled WGS sequence"/>
</dbReference>
<organism evidence="1 2">
    <name type="scientific">Bacillus thuringiensis</name>
    <dbReference type="NCBI Taxonomy" id="1428"/>
    <lineage>
        <taxon>Bacteria</taxon>
        <taxon>Bacillati</taxon>
        <taxon>Bacillota</taxon>
        <taxon>Bacilli</taxon>
        <taxon>Bacillales</taxon>
        <taxon>Bacillaceae</taxon>
        <taxon>Bacillus</taxon>
        <taxon>Bacillus cereus group</taxon>
    </lineage>
</organism>
<dbReference type="AlphaFoldDB" id="A0A9X6Y6X3"/>
<evidence type="ECO:0000313" key="2">
    <source>
        <dbReference type="Proteomes" id="UP000220702"/>
    </source>
</evidence>
<name>A0A9X6Y6X3_BACTU</name>
<accession>A0A9X6Y6X3</accession>
<dbReference type="EMBL" id="NVNL01000175">
    <property type="protein sequence ID" value="PEA85682.1"/>
    <property type="molecule type" value="Genomic_DNA"/>
</dbReference>
<gene>
    <name evidence="1" type="ORF">CON71_34420</name>
</gene>
<comment type="caution">
    <text evidence="1">The sequence shown here is derived from an EMBL/GenBank/DDBJ whole genome shotgun (WGS) entry which is preliminary data.</text>
</comment>